<dbReference type="GO" id="GO:0000272">
    <property type="term" value="P:polysaccharide catabolic process"/>
    <property type="evidence" value="ECO:0007669"/>
    <property type="project" value="UniProtKB-KW"/>
</dbReference>
<dbReference type="EMBL" id="JAIXMP010000011">
    <property type="protein sequence ID" value="KAI9264869.1"/>
    <property type="molecule type" value="Genomic_DNA"/>
</dbReference>
<keyword evidence="2" id="KW-0119">Carbohydrate metabolism</keyword>
<keyword evidence="2" id="KW-0624">Polysaccharide degradation</keyword>
<protein>
    <submittedName>
        <fullName evidence="4">Endoglucanase I</fullName>
    </submittedName>
</protein>
<evidence type="ECO:0000313" key="5">
    <source>
        <dbReference type="Proteomes" id="UP001209540"/>
    </source>
</evidence>
<dbReference type="Proteomes" id="UP001209540">
    <property type="component" value="Unassembled WGS sequence"/>
</dbReference>
<dbReference type="InterPro" id="IPR013320">
    <property type="entry name" value="ConA-like_dom_sf"/>
</dbReference>
<dbReference type="GO" id="GO:0008810">
    <property type="term" value="F:cellulase activity"/>
    <property type="evidence" value="ECO:0007669"/>
    <property type="project" value="InterPro"/>
</dbReference>
<keyword evidence="2" id="KW-0326">Glycosidase</keyword>
<dbReference type="PANTHER" id="PTHR34002:SF9">
    <property type="entry name" value="XYLOGLUCAN-SPECIFIC ENDO-BETA-1,4-GLUCANASE A"/>
    <property type="match status" value="1"/>
</dbReference>
<dbReference type="SUPFAM" id="SSF49899">
    <property type="entry name" value="Concanavalin A-like lectins/glucanases"/>
    <property type="match status" value="1"/>
</dbReference>
<evidence type="ECO:0000256" key="3">
    <source>
        <dbReference type="SAM" id="SignalP"/>
    </source>
</evidence>
<gene>
    <name evidence="4" type="ORF">BDA99DRAFT_405697</name>
</gene>
<dbReference type="InterPro" id="IPR013319">
    <property type="entry name" value="GH11/12"/>
</dbReference>
<reference evidence="4" key="2">
    <citation type="submission" date="2023-02" db="EMBL/GenBank/DDBJ databases">
        <authorList>
            <consortium name="DOE Joint Genome Institute"/>
            <person name="Mondo S.J."/>
            <person name="Chang Y."/>
            <person name="Wang Y."/>
            <person name="Ahrendt S."/>
            <person name="Andreopoulos W."/>
            <person name="Barry K."/>
            <person name="Beard J."/>
            <person name="Benny G.L."/>
            <person name="Blankenship S."/>
            <person name="Bonito G."/>
            <person name="Cuomo C."/>
            <person name="Desiro A."/>
            <person name="Gervers K.A."/>
            <person name="Hundley H."/>
            <person name="Kuo A."/>
            <person name="LaButti K."/>
            <person name="Lang B.F."/>
            <person name="Lipzen A."/>
            <person name="O'Donnell K."/>
            <person name="Pangilinan J."/>
            <person name="Reynolds N."/>
            <person name="Sandor L."/>
            <person name="Smith M.W."/>
            <person name="Tsang A."/>
            <person name="Grigoriev I.V."/>
            <person name="Stajich J.E."/>
            <person name="Spatafora J.W."/>
        </authorList>
    </citation>
    <scope>NUCLEOTIDE SEQUENCE</scope>
    <source>
        <strain evidence="4">RSA 2281</strain>
    </source>
</reference>
<accession>A0AAD5K1K1</accession>
<dbReference type="PANTHER" id="PTHR34002">
    <property type="entry name" value="BLR1656 PROTEIN"/>
    <property type="match status" value="1"/>
</dbReference>
<proteinExistence type="inferred from homology"/>
<dbReference type="AlphaFoldDB" id="A0AAD5K1K1"/>
<dbReference type="Gene3D" id="2.60.120.180">
    <property type="match status" value="1"/>
</dbReference>
<feature type="chain" id="PRO_5042048199" evidence="3">
    <location>
        <begin position="20"/>
        <end position="242"/>
    </location>
</feature>
<feature type="non-terminal residue" evidence="4">
    <location>
        <position position="242"/>
    </location>
</feature>
<keyword evidence="5" id="KW-1185">Reference proteome</keyword>
<organism evidence="4 5">
    <name type="scientific">Phascolomyces articulosus</name>
    <dbReference type="NCBI Taxonomy" id="60185"/>
    <lineage>
        <taxon>Eukaryota</taxon>
        <taxon>Fungi</taxon>
        <taxon>Fungi incertae sedis</taxon>
        <taxon>Mucoromycota</taxon>
        <taxon>Mucoromycotina</taxon>
        <taxon>Mucoromycetes</taxon>
        <taxon>Mucorales</taxon>
        <taxon>Lichtheimiaceae</taxon>
        <taxon>Phascolomyces</taxon>
    </lineage>
</organism>
<comment type="caution">
    <text evidence="4">The sequence shown here is derived from an EMBL/GenBank/DDBJ whole genome shotgun (WGS) entry which is preliminary data.</text>
</comment>
<sequence>MKWTLITSALLASATTLFALPTKRASEICGQWDAEEIGDYIVYNNMWNQDKGTGSQCTQINGLNGNVLSWGSTWSWDGTEYDVKTYPNVKYKPLESSPKQISAISKIPFSWTWSYTGDNLITDVAFDLWTASSVDGDFEFEIMVWLAAIGGAGPLGSQVGSFNYAGITWSLFEGSNGSQTVYSFIAADTIEDLTSDALPFLQHLVNSGYFADSQYLRDIQAGTEPFIGSNAVFETSAYSVTV</sequence>
<evidence type="ECO:0000313" key="4">
    <source>
        <dbReference type="EMBL" id="KAI9264869.1"/>
    </source>
</evidence>
<dbReference type="Pfam" id="PF01670">
    <property type="entry name" value="Glyco_hydro_12"/>
    <property type="match status" value="1"/>
</dbReference>
<keyword evidence="3" id="KW-0732">Signal</keyword>
<reference evidence="4" key="1">
    <citation type="journal article" date="2022" name="IScience">
        <title>Evolution of zygomycete secretomes and the origins of terrestrial fungal ecologies.</title>
        <authorList>
            <person name="Chang Y."/>
            <person name="Wang Y."/>
            <person name="Mondo S."/>
            <person name="Ahrendt S."/>
            <person name="Andreopoulos W."/>
            <person name="Barry K."/>
            <person name="Beard J."/>
            <person name="Benny G.L."/>
            <person name="Blankenship S."/>
            <person name="Bonito G."/>
            <person name="Cuomo C."/>
            <person name="Desiro A."/>
            <person name="Gervers K.A."/>
            <person name="Hundley H."/>
            <person name="Kuo A."/>
            <person name="LaButti K."/>
            <person name="Lang B.F."/>
            <person name="Lipzen A."/>
            <person name="O'Donnell K."/>
            <person name="Pangilinan J."/>
            <person name="Reynolds N."/>
            <person name="Sandor L."/>
            <person name="Smith M.E."/>
            <person name="Tsang A."/>
            <person name="Grigoriev I.V."/>
            <person name="Stajich J.E."/>
            <person name="Spatafora J.W."/>
        </authorList>
    </citation>
    <scope>NUCLEOTIDE SEQUENCE</scope>
    <source>
        <strain evidence="4">RSA 2281</strain>
    </source>
</reference>
<dbReference type="InterPro" id="IPR002594">
    <property type="entry name" value="GH12"/>
</dbReference>
<evidence type="ECO:0000256" key="2">
    <source>
        <dbReference type="RuleBase" id="RU361163"/>
    </source>
</evidence>
<feature type="signal peptide" evidence="3">
    <location>
        <begin position="1"/>
        <end position="19"/>
    </location>
</feature>
<evidence type="ECO:0000256" key="1">
    <source>
        <dbReference type="ARBA" id="ARBA00005519"/>
    </source>
</evidence>
<comment type="similarity">
    <text evidence="1 2">Belongs to the glycosyl hydrolase 12 (cellulase H) family.</text>
</comment>
<name>A0AAD5K1K1_9FUNG</name>
<keyword evidence="2" id="KW-0378">Hydrolase</keyword>